<protein>
    <submittedName>
        <fullName evidence="2">Uncharacterized protein</fullName>
    </submittedName>
</protein>
<dbReference type="GeneID" id="74308230"/>
<gene>
    <name evidence="2" type="ORF">L6E24_10975</name>
</gene>
<reference evidence="2" key="1">
    <citation type="submission" date="2022-04" db="EMBL/GenBank/DDBJ databases">
        <title>Complete genome of Methanoplanus endosymbiosus DSM 3599.</title>
        <authorList>
            <person name="Chen S.-C."/>
            <person name="You Y.-T."/>
            <person name="Zhou Y.-Z."/>
            <person name="Lai M.-C."/>
        </authorList>
    </citation>
    <scope>NUCLEOTIDE SEQUENCE</scope>
    <source>
        <strain evidence="2">DSM 3599</strain>
    </source>
</reference>
<organism evidence="2 3">
    <name type="scientific">Methanoplanus endosymbiosus</name>
    <dbReference type="NCBI Taxonomy" id="33865"/>
    <lineage>
        <taxon>Archaea</taxon>
        <taxon>Methanobacteriati</taxon>
        <taxon>Methanobacteriota</taxon>
        <taxon>Stenosarchaea group</taxon>
        <taxon>Methanomicrobia</taxon>
        <taxon>Methanomicrobiales</taxon>
        <taxon>Methanomicrobiaceae</taxon>
        <taxon>Methanoplanus</taxon>
    </lineage>
</organism>
<evidence type="ECO:0000256" key="1">
    <source>
        <dbReference type="SAM" id="MobiDB-lite"/>
    </source>
</evidence>
<proteinExistence type="predicted"/>
<name>A0A9E7PKQ5_9EURY</name>
<feature type="region of interest" description="Disordered" evidence="1">
    <location>
        <begin position="27"/>
        <end position="56"/>
    </location>
</feature>
<evidence type="ECO:0000313" key="2">
    <source>
        <dbReference type="EMBL" id="UUX91878.1"/>
    </source>
</evidence>
<dbReference type="AlphaFoldDB" id="A0A9E7PKQ5"/>
<keyword evidence="3" id="KW-1185">Reference proteome</keyword>
<evidence type="ECO:0000313" key="3">
    <source>
        <dbReference type="Proteomes" id="UP001060368"/>
    </source>
</evidence>
<dbReference type="Proteomes" id="UP001060368">
    <property type="component" value="Chromosome"/>
</dbReference>
<sequence length="398" mass="42848">MGNSFLYGCITVLLLISVAISGCTTGPVSSSGGDTADNTMTDDNSAGVSAESTALPSETPVKMNSVFSADKSAETDAGTSAEETVAAKAESAVNSGVSAVTAADYYMYPDAYEKYDIVYFDPSSGRSFTRYDSYTNSFIELGDLKTTKLYPVVDMKKGRTVTENADSGRKFVMLAVKMALEGDTIETFMSPSASDFTVIDGSETYEAKLNICPPMGAVIKNSQAEDEELVGSYVLEDLGDIYVGQTIYGKLHNMSVAGERTGWLVFDVPESFKLNKDTYLKMKVGDSGEAYWHLSYLRADVSVKKSPSTGNIEVFFKGGTDENVVGGIEIVVTKPDGTVNTELRKIEADEYHIPVGTKVSAEASEPGAGTDHVVVYLIRMDGEKFVKYEEDLSIDSSR</sequence>
<accession>A0A9E7PKQ5</accession>
<dbReference type="RefSeq" id="WP_257742030.1">
    <property type="nucleotide sequence ID" value="NZ_CP096115.1"/>
</dbReference>
<dbReference type="KEGG" id="mend:L6E24_10975"/>
<dbReference type="EMBL" id="CP096115">
    <property type="protein sequence ID" value="UUX91878.1"/>
    <property type="molecule type" value="Genomic_DNA"/>
</dbReference>